<dbReference type="InterPro" id="IPR000326">
    <property type="entry name" value="PAP2/HPO"/>
</dbReference>
<reference evidence="3 4" key="1">
    <citation type="submission" date="2023-05" db="EMBL/GenBank/DDBJ databases">
        <title>A new hyperthermophilic archaea 'Ignisphaera cupida' sp. nov. and description of the family 'Ignisphaeraceae' fam. nov.</title>
        <authorList>
            <person name="Podosokorskaya O.A."/>
            <person name="Elcheninov A.G."/>
            <person name="Klukina A."/>
            <person name="Merkel A.Y."/>
        </authorList>
    </citation>
    <scope>NUCLEOTIDE SEQUENCE [LARGE SCALE GENOMIC DNA]</scope>
    <source>
        <strain evidence="3 4">4213-co</strain>
    </source>
</reference>
<protein>
    <submittedName>
        <fullName evidence="3">Phosphatase PAP2 family protein</fullName>
    </submittedName>
</protein>
<sequence length="209" mass="23179">MKKTIIVEVIAITIFSAIVKAGILKHLDNLLFNMLYIGSETFVLVFSETASIYLFAALIIVIAVADLWRYRKLSLFSAGLALLLILNSLLVYAIKLFFQIPRPLTGNNVSTDILDLIEKFSYPSGHTARAFALASYYSINTKINGKIMGFLYIWAVSIALTRLLLGVHWFSDVIGGAAIGILTAQLTQIILPYTIKALPLRIARKLLRS</sequence>
<feature type="transmembrane region" description="Helical" evidence="1">
    <location>
        <begin position="80"/>
        <end position="100"/>
    </location>
</feature>
<name>A0ABD4Z5Y6_9CREN</name>
<dbReference type="PANTHER" id="PTHR14969:SF13">
    <property type="entry name" value="AT30094P"/>
    <property type="match status" value="1"/>
</dbReference>
<feature type="transmembrane region" description="Helical" evidence="1">
    <location>
        <begin position="43"/>
        <end position="68"/>
    </location>
</feature>
<evidence type="ECO:0000259" key="2">
    <source>
        <dbReference type="SMART" id="SM00014"/>
    </source>
</evidence>
<proteinExistence type="predicted"/>
<dbReference type="InterPro" id="IPR036938">
    <property type="entry name" value="PAP2/HPO_sf"/>
</dbReference>
<gene>
    <name evidence="3" type="ORF">QPL79_03470</name>
</gene>
<dbReference type="EMBL" id="JASNVW010000002">
    <property type="protein sequence ID" value="MDK6028422.1"/>
    <property type="molecule type" value="Genomic_DNA"/>
</dbReference>
<dbReference type="RefSeq" id="WP_285273409.1">
    <property type="nucleotide sequence ID" value="NZ_JASNVW010000002.1"/>
</dbReference>
<dbReference type="AlphaFoldDB" id="A0ABD4Z5Y6"/>
<accession>A0ABD4Z5Y6</accession>
<feature type="transmembrane region" description="Helical" evidence="1">
    <location>
        <begin position="151"/>
        <end position="170"/>
    </location>
</feature>
<feature type="transmembrane region" description="Helical" evidence="1">
    <location>
        <begin position="5"/>
        <end position="23"/>
    </location>
</feature>
<keyword evidence="1" id="KW-1133">Transmembrane helix</keyword>
<keyword evidence="1" id="KW-0812">Transmembrane</keyword>
<dbReference type="CDD" id="cd01610">
    <property type="entry name" value="PAP2_like"/>
    <property type="match status" value="1"/>
</dbReference>
<feature type="domain" description="Phosphatidic acid phosphatase type 2/haloperoxidase" evidence="2">
    <location>
        <begin position="78"/>
        <end position="188"/>
    </location>
</feature>
<evidence type="ECO:0000313" key="3">
    <source>
        <dbReference type="EMBL" id="MDK6028422.1"/>
    </source>
</evidence>
<keyword evidence="1" id="KW-0472">Membrane</keyword>
<evidence type="ECO:0000256" key="1">
    <source>
        <dbReference type="SAM" id="Phobius"/>
    </source>
</evidence>
<dbReference type="SUPFAM" id="SSF48317">
    <property type="entry name" value="Acid phosphatase/Vanadium-dependent haloperoxidase"/>
    <property type="match status" value="1"/>
</dbReference>
<dbReference type="PANTHER" id="PTHR14969">
    <property type="entry name" value="SPHINGOSINE-1-PHOSPHATE PHOSPHOHYDROLASE"/>
    <property type="match status" value="1"/>
</dbReference>
<feature type="transmembrane region" description="Helical" evidence="1">
    <location>
        <begin position="176"/>
        <end position="195"/>
    </location>
</feature>
<evidence type="ECO:0000313" key="4">
    <source>
        <dbReference type="Proteomes" id="UP001529235"/>
    </source>
</evidence>
<dbReference type="SMART" id="SM00014">
    <property type="entry name" value="acidPPc"/>
    <property type="match status" value="1"/>
</dbReference>
<dbReference type="Gene3D" id="1.20.144.10">
    <property type="entry name" value="Phosphatidic acid phosphatase type 2/haloperoxidase"/>
    <property type="match status" value="1"/>
</dbReference>
<comment type="caution">
    <text evidence="3">The sequence shown here is derived from an EMBL/GenBank/DDBJ whole genome shotgun (WGS) entry which is preliminary data.</text>
</comment>
<dbReference type="Proteomes" id="UP001529235">
    <property type="component" value="Unassembled WGS sequence"/>
</dbReference>
<dbReference type="Pfam" id="PF01569">
    <property type="entry name" value="PAP2"/>
    <property type="match status" value="1"/>
</dbReference>
<organism evidence="3 4">
    <name type="scientific">Ignisphaera cupida</name>
    <dbReference type="NCBI Taxonomy" id="3050454"/>
    <lineage>
        <taxon>Archaea</taxon>
        <taxon>Thermoproteota</taxon>
        <taxon>Thermoprotei</taxon>
        <taxon>Desulfurococcales</taxon>
        <taxon>Desulfurococcaceae</taxon>
        <taxon>Ignisphaera</taxon>
    </lineage>
</organism>
<keyword evidence="4" id="KW-1185">Reference proteome</keyword>